<dbReference type="PANTHER" id="PTHR13468:SF22">
    <property type="entry name" value="DEK DOMAIN-CONTAINING CHROMATIN-ASSOCIATED PROTEIN 3"/>
    <property type="match status" value="1"/>
</dbReference>
<dbReference type="OrthoDB" id="370884at2759"/>
<evidence type="ECO:0000256" key="2">
    <source>
        <dbReference type="ARBA" id="ARBA00022853"/>
    </source>
</evidence>
<keyword evidence="5" id="KW-0804">Transcription</keyword>
<dbReference type="AlphaFoldDB" id="A0A2P5XLM8"/>
<dbReference type="GO" id="GO:0042393">
    <property type="term" value="F:histone binding"/>
    <property type="evidence" value="ECO:0007669"/>
    <property type="project" value="TreeGrafter"/>
</dbReference>
<dbReference type="PROSITE" id="PS51998">
    <property type="entry name" value="DEK_C"/>
    <property type="match status" value="1"/>
</dbReference>
<dbReference type="Gene3D" id="1.10.10.60">
    <property type="entry name" value="Homeodomain-like"/>
    <property type="match status" value="1"/>
</dbReference>
<dbReference type="Pfam" id="PF08766">
    <property type="entry name" value="DEK_C"/>
    <property type="match status" value="1"/>
</dbReference>
<evidence type="ECO:0000256" key="6">
    <source>
        <dbReference type="ARBA" id="ARBA00023242"/>
    </source>
</evidence>
<feature type="domain" description="DEK-C" evidence="8">
    <location>
        <begin position="117"/>
        <end position="172"/>
    </location>
</feature>
<dbReference type="FunFam" id="1.10.10.60:FF:000220">
    <property type="entry name" value="DEK domain-containing chromatin associated protein"/>
    <property type="match status" value="1"/>
</dbReference>
<keyword evidence="6" id="KW-0539">Nucleus</keyword>
<evidence type="ECO:0000256" key="5">
    <source>
        <dbReference type="ARBA" id="ARBA00023163"/>
    </source>
</evidence>
<dbReference type="InterPro" id="IPR044198">
    <property type="entry name" value="DEK"/>
</dbReference>
<proteinExistence type="predicted"/>
<evidence type="ECO:0000256" key="1">
    <source>
        <dbReference type="ARBA" id="ARBA00004604"/>
    </source>
</evidence>
<sequence length="198" mass="22386">MGEEKASTKVPKPVANGTSLPEKSGVAVAEKIEEENNVVKEMKEDKKDNENVETEKMDEDQKGKQDKESKEKFEEGKKDSKTEAMEEESHSKVNDKEVKKEENKDEGKDKAKKRKVKPSDYELRTTICGILKEVDFNTVTFTDILKLLVQRFDTDLTPRKLSTKLMIQEELTKLADDEDGEEDGEKDGAQSAGQELEA</sequence>
<dbReference type="InterPro" id="IPR014876">
    <property type="entry name" value="DEK_C"/>
</dbReference>
<gene>
    <name evidence="9" type="ORF">GOBAR_AA16432</name>
</gene>
<evidence type="ECO:0000259" key="8">
    <source>
        <dbReference type="PROSITE" id="PS51998"/>
    </source>
</evidence>
<keyword evidence="3" id="KW-0805">Transcription regulation</keyword>
<evidence type="ECO:0000256" key="4">
    <source>
        <dbReference type="ARBA" id="ARBA00023125"/>
    </source>
</evidence>
<dbReference type="GO" id="GO:0005730">
    <property type="term" value="C:nucleolus"/>
    <property type="evidence" value="ECO:0007669"/>
    <property type="project" value="UniProtKB-SubCell"/>
</dbReference>
<feature type="region of interest" description="Disordered" evidence="7">
    <location>
        <begin position="172"/>
        <end position="198"/>
    </location>
</feature>
<evidence type="ECO:0000256" key="3">
    <source>
        <dbReference type="ARBA" id="ARBA00023015"/>
    </source>
</evidence>
<dbReference type="GO" id="GO:0003677">
    <property type="term" value="F:DNA binding"/>
    <property type="evidence" value="ECO:0007669"/>
    <property type="project" value="UniProtKB-KW"/>
</dbReference>
<protein>
    <recommendedName>
        <fullName evidence="8">DEK-C domain-containing protein</fullName>
    </recommendedName>
</protein>
<accession>A0A2P5XLM8</accession>
<dbReference type="EMBL" id="KZ664631">
    <property type="protein sequence ID" value="PPS04239.1"/>
    <property type="molecule type" value="Genomic_DNA"/>
</dbReference>
<name>A0A2P5XLM8_GOSBA</name>
<feature type="region of interest" description="Disordered" evidence="7">
    <location>
        <begin position="1"/>
        <end position="119"/>
    </location>
</feature>
<evidence type="ECO:0000313" key="9">
    <source>
        <dbReference type="EMBL" id="PPS04239.1"/>
    </source>
</evidence>
<reference evidence="9 10" key="1">
    <citation type="submission" date="2015-01" db="EMBL/GenBank/DDBJ databases">
        <title>Genome of allotetraploid Gossypium barbadense reveals genomic plasticity and fiber elongation in cotton evolution.</title>
        <authorList>
            <person name="Chen X."/>
            <person name="Liu X."/>
            <person name="Zhao B."/>
            <person name="Zheng H."/>
            <person name="Hu Y."/>
            <person name="Lu G."/>
            <person name="Yang C."/>
            <person name="Chen J."/>
            <person name="Shan C."/>
            <person name="Zhang L."/>
            <person name="Zhou Y."/>
            <person name="Wang L."/>
            <person name="Guo W."/>
            <person name="Bai Y."/>
            <person name="Ruan J."/>
            <person name="Shangguan X."/>
            <person name="Mao Y."/>
            <person name="Jiang J."/>
            <person name="Zhu Y."/>
            <person name="Lei J."/>
            <person name="Kang H."/>
            <person name="Chen S."/>
            <person name="He X."/>
            <person name="Wang R."/>
            <person name="Wang Y."/>
            <person name="Chen J."/>
            <person name="Wang L."/>
            <person name="Yu S."/>
            <person name="Wang B."/>
            <person name="Wei J."/>
            <person name="Song S."/>
            <person name="Lu X."/>
            <person name="Gao Z."/>
            <person name="Gu W."/>
            <person name="Deng X."/>
            <person name="Ma D."/>
            <person name="Wang S."/>
            <person name="Liang W."/>
            <person name="Fang L."/>
            <person name="Cai C."/>
            <person name="Zhu X."/>
            <person name="Zhou B."/>
            <person name="Zhang Y."/>
            <person name="Chen Z."/>
            <person name="Xu S."/>
            <person name="Zhu R."/>
            <person name="Wang S."/>
            <person name="Zhang T."/>
            <person name="Zhao G."/>
        </authorList>
    </citation>
    <scope>NUCLEOTIDE SEQUENCE [LARGE SCALE GENOMIC DNA]</scope>
    <source>
        <strain evidence="10">cv. Xinhai21</strain>
        <tissue evidence="9">Leaf</tissue>
    </source>
</reference>
<dbReference type="PANTHER" id="PTHR13468">
    <property type="entry name" value="DEK PROTEIN"/>
    <property type="match status" value="1"/>
</dbReference>
<organism evidence="9 10">
    <name type="scientific">Gossypium barbadense</name>
    <name type="common">Sea Island cotton</name>
    <name type="synonym">Hibiscus barbadensis</name>
    <dbReference type="NCBI Taxonomy" id="3634"/>
    <lineage>
        <taxon>Eukaryota</taxon>
        <taxon>Viridiplantae</taxon>
        <taxon>Streptophyta</taxon>
        <taxon>Embryophyta</taxon>
        <taxon>Tracheophyta</taxon>
        <taxon>Spermatophyta</taxon>
        <taxon>Magnoliopsida</taxon>
        <taxon>eudicotyledons</taxon>
        <taxon>Gunneridae</taxon>
        <taxon>Pentapetalae</taxon>
        <taxon>rosids</taxon>
        <taxon>malvids</taxon>
        <taxon>Malvales</taxon>
        <taxon>Malvaceae</taxon>
        <taxon>Malvoideae</taxon>
        <taxon>Gossypium</taxon>
    </lineage>
</organism>
<comment type="subcellular location">
    <subcellularLocation>
        <location evidence="1">Nucleus</location>
        <location evidence="1">Nucleolus</location>
    </subcellularLocation>
</comment>
<dbReference type="GO" id="GO:2000779">
    <property type="term" value="P:regulation of double-strand break repair"/>
    <property type="evidence" value="ECO:0007669"/>
    <property type="project" value="TreeGrafter"/>
</dbReference>
<dbReference type="SUPFAM" id="SSF109715">
    <property type="entry name" value="DEK C-terminal domain"/>
    <property type="match status" value="1"/>
</dbReference>
<evidence type="ECO:0000256" key="7">
    <source>
        <dbReference type="SAM" id="MobiDB-lite"/>
    </source>
</evidence>
<evidence type="ECO:0000313" key="10">
    <source>
        <dbReference type="Proteomes" id="UP000239757"/>
    </source>
</evidence>
<keyword evidence="4" id="KW-0238">DNA-binding</keyword>
<keyword evidence="2" id="KW-0156">Chromatin regulator</keyword>
<dbReference type="GO" id="GO:0006325">
    <property type="term" value="P:chromatin organization"/>
    <property type="evidence" value="ECO:0007669"/>
    <property type="project" value="UniProtKB-KW"/>
</dbReference>
<feature type="compositionally biased region" description="Basic and acidic residues" evidence="7">
    <location>
        <begin position="37"/>
        <end position="109"/>
    </location>
</feature>
<feature type="compositionally biased region" description="Acidic residues" evidence="7">
    <location>
        <begin position="176"/>
        <end position="185"/>
    </location>
</feature>
<dbReference type="Proteomes" id="UP000239757">
    <property type="component" value="Unassembled WGS sequence"/>
</dbReference>